<evidence type="ECO:0000313" key="1">
    <source>
        <dbReference type="EMBL" id="GGS09903.1"/>
    </source>
</evidence>
<sequence>MPCHTPKVFVTVSHVETGEIVRQLGPYANAAAARRAIPAFTGQAMTWERTAESWRAEKYPLAYHVPADAPDPVDRVDVE</sequence>
<dbReference type="Proteomes" id="UP000644548">
    <property type="component" value="Unassembled WGS sequence"/>
</dbReference>
<proteinExistence type="predicted"/>
<accession>A0ABQ2S9V5</accession>
<gene>
    <name evidence="1" type="ORF">GCM10008960_40180</name>
</gene>
<keyword evidence="2" id="KW-1185">Reference proteome</keyword>
<comment type="caution">
    <text evidence="1">The sequence shown here is derived from an EMBL/GenBank/DDBJ whole genome shotgun (WGS) entry which is preliminary data.</text>
</comment>
<dbReference type="EMBL" id="BMQN01000026">
    <property type="protein sequence ID" value="GGS09903.1"/>
    <property type="molecule type" value="Genomic_DNA"/>
</dbReference>
<name>A0ABQ2S9V5_9DEIO</name>
<evidence type="ECO:0000313" key="2">
    <source>
        <dbReference type="Proteomes" id="UP000644548"/>
    </source>
</evidence>
<protein>
    <submittedName>
        <fullName evidence="1">Uncharacterized protein</fullName>
    </submittedName>
</protein>
<organism evidence="1 2">
    <name type="scientific">Deinococcus sedimenti</name>
    <dbReference type="NCBI Taxonomy" id="1867090"/>
    <lineage>
        <taxon>Bacteria</taxon>
        <taxon>Thermotogati</taxon>
        <taxon>Deinococcota</taxon>
        <taxon>Deinococci</taxon>
        <taxon>Deinococcales</taxon>
        <taxon>Deinococcaceae</taxon>
        <taxon>Deinococcus</taxon>
    </lineage>
</organism>
<reference evidence="2" key="1">
    <citation type="journal article" date="2019" name="Int. J. Syst. Evol. Microbiol.">
        <title>The Global Catalogue of Microorganisms (GCM) 10K type strain sequencing project: providing services to taxonomists for standard genome sequencing and annotation.</title>
        <authorList>
            <consortium name="The Broad Institute Genomics Platform"/>
            <consortium name="The Broad Institute Genome Sequencing Center for Infectious Disease"/>
            <person name="Wu L."/>
            <person name="Ma J."/>
        </authorList>
    </citation>
    <scope>NUCLEOTIDE SEQUENCE [LARGE SCALE GENOMIC DNA]</scope>
    <source>
        <strain evidence="2">JCM 31405</strain>
    </source>
</reference>